<evidence type="ECO:0000256" key="1">
    <source>
        <dbReference type="SAM" id="MobiDB-lite"/>
    </source>
</evidence>
<feature type="region of interest" description="Disordered" evidence="1">
    <location>
        <begin position="160"/>
        <end position="190"/>
    </location>
</feature>
<dbReference type="Proteomes" id="UP000295680">
    <property type="component" value="Unassembled WGS sequence"/>
</dbReference>
<accession>A0A4R2JYA4</accession>
<proteinExistence type="predicted"/>
<feature type="region of interest" description="Disordered" evidence="1">
    <location>
        <begin position="62"/>
        <end position="135"/>
    </location>
</feature>
<dbReference type="AlphaFoldDB" id="A0A4R2JYA4"/>
<comment type="caution">
    <text evidence="2">The sequence shown here is derived from an EMBL/GenBank/DDBJ whole genome shotgun (WGS) entry which is preliminary data.</text>
</comment>
<reference evidence="2 3" key="1">
    <citation type="submission" date="2019-03" db="EMBL/GenBank/DDBJ databases">
        <title>Genomic Encyclopedia of Type Strains, Phase IV (KMG-IV): sequencing the most valuable type-strain genomes for metagenomic binning, comparative biology and taxonomic classification.</title>
        <authorList>
            <person name="Goeker M."/>
        </authorList>
    </citation>
    <scope>NUCLEOTIDE SEQUENCE [LARGE SCALE GENOMIC DNA]</scope>
    <source>
        <strain evidence="2 3">DSM 45934</strain>
    </source>
</reference>
<name>A0A4R2JYA4_9PSEU</name>
<evidence type="ECO:0000313" key="3">
    <source>
        <dbReference type="Proteomes" id="UP000295680"/>
    </source>
</evidence>
<organism evidence="2 3">
    <name type="scientific">Actinocrispum wychmicini</name>
    <dbReference type="NCBI Taxonomy" id="1213861"/>
    <lineage>
        <taxon>Bacteria</taxon>
        <taxon>Bacillati</taxon>
        <taxon>Actinomycetota</taxon>
        <taxon>Actinomycetes</taxon>
        <taxon>Pseudonocardiales</taxon>
        <taxon>Pseudonocardiaceae</taxon>
        <taxon>Actinocrispum</taxon>
    </lineage>
</organism>
<evidence type="ECO:0000313" key="2">
    <source>
        <dbReference type="EMBL" id="TCO65583.1"/>
    </source>
</evidence>
<dbReference type="EMBL" id="SLWS01000001">
    <property type="protein sequence ID" value="TCO65583.1"/>
    <property type="molecule type" value="Genomic_DNA"/>
</dbReference>
<keyword evidence="3" id="KW-1185">Reference proteome</keyword>
<sequence length="250" mass="28236">MCSSQSGMLSIAPGRTGFFWPGHRKVVVSNRWFDDPQGRRFTHGVVPPQSFMFPCRYQQSQAKSATTRWPAPRPDRQVPGCVQSRRPTLRPSGRPETERSSPASLDRWPPTLQRPALGHQRFRRRRLGSDPAETRRQHLRSLIAAEPDPDAATATLRTVPPIQISPRASGQGLRTTTPRPRRRAPRREDHPRLVSVRRTQAAKTRLTLGITAPQRNSWQTRFLRRCPAQGGGGIWDRAPVVIFSHCAEGE</sequence>
<gene>
    <name evidence="2" type="ORF">EV192_1011375</name>
</gene>
<protein>
    <submittedName>
        <fullName evidence="2">Uncharacterized protein</fullName>
    </submittedName>
</protein>